<dbReference type="GO" id="GO:0003700">
    <property type="term" value="F:DNA-binding transcription factor activity"/>
    <property type="evidence" value="ECO:0007669"/>
    <property type="project" value="InterPro"/>
</dbReference>
<dbReference type="InterPro" id="IPR011051">
    <property type="entry name" value="RmlC_Cupin_sf"/>
</dbReference>
<dbReference type="InterPro" id="IPR018060">
    <property type="entry name" value="HTH_AraC"/>
</dbReference>
<dbReference type="SUPFAM" id="SSF46689">
    <property type="entry name" value="Homeodomain-like"/>
    <property type="match status" value="2"/>
</dbReference>
<dbReference type="PROSITE" id="PS00041">
    <property type="entry name" value="HTH_ARAC_FAMILY_1"/>
    <property type="match status" value="1"/>
</dbReference>
<evidence type="ECO:0000256" key="2">
    <source>
        <dbReference type="ARBA" id="ARBA00023125"/>
    </source>
</evidence>
<dbReference type="Pfam" id="PF02311">
    <property type="entry name" value="AraC_binding"/>
    <property type="match status" value="1"/>
</dbReference>
<dbReference type="Gene3D" id="2.60.120.10">
    <property type="entry name" value="Jelly Rolls"/>
    <property type="match status" value="1"/>
</dbReference>
<evidence type="ECO:0000313" key="5">
    <source>
        <dbReference type="EMBL" id="KRM75209.1"/>
    </source>
</evidence>
<dbReference type="PATRIC" id="fig|1423733.4.peg.2507"/>
<dbReference type="PANTHER" id="PTHR43280:SF2">
    <property type="entry name" value="HTH-TYPE TRANSCRIPTIONAL REGULATOR EXSA"/>
    <property type="match status" value="1"/>
</dbReference>
<sequence length="414" mass="47286">MFEKEFTMNSDYPYVSTNYLSSHYRPQDLSISLEAIAADVAPYIRDEAEFWVVTAGTATVEINGTAFQLTAGDVVQLMPHQIRRLSVETGMSLTLYAIRLSMGLLLLSSNDEKQYAIALRNAEHFFPVIHLAAENQLFLTQFCANTVRQKQHHMTNTESLNLALTSYLIYLFHVEPHVAVGVSPDAAPWVWLRYLQFHHPSHLTLAGMAQVFETTPKKLQTALISLTGFNFNQLLNQVRIRNAAGLLQFPELSIRRIAAICGYRTISTFYYQFEKINKTSPQAYRDDLKTRHQLVGNSDGWTIGVYLFEHCAETLTLPEVAQTLRFSEDTINNRLLTYFGLTFKPLLNQFRCEVARPLVLGSQLTTTQIALRVGFQDAVSFNRNYQTTWQITPRQDRQRNAYDVVAGKIVTRRR</sequence>
<evidence type="ECO:0000259" key="4">
    <source>
        <dbReference type="PROSITE" id="PS01124"/>
    </source>
</evidence>
<keyword evidence="2" id="KW-0238">DNA-binding</keyword>
<dbReference type="InterPro" id="IPR009057">
    <property type="entry name" value="Homeodomain-like_sf"/>
</dbReference>
<feature type="domain" description="HTH araC/xylS-type" evidence="4">
    <location>
        <begin position="301"/>
        <end position="399"/>
    </location>
</feature>
<gene>
    <name evidence="5" type="ORF">FC82_GL002393</name>
</gene>
<dbReference type="InterPro" id="IPR003313">
    <property type="entry name" value="AraC-bd"/>
</dbReference>
<dbReference type="InterPro" id="IPR014710">
    <property type="entry name" value="RmlC-like_jellyroll"/>
</dbReference>
<dbReference type="STRING" id="33960.TY91_15040"/>
<evidence type="ECO:0000256" key="1">
    <source>
        <dbReference type="ARBA" id="ARBA00023015"/>
    </source>
</evidence>
<dbReference type="PROSITE" id="PS01124">
    <property type="entry name" value="HTH_ARAC_FAMILY_2"/>
    <property type="match status" value="2"/>
</dbReference>
<feature type="domain" description="HTH araC/xylS-type" evidence="4">
    <location>
        <begin position="189"/>
        <end position="287"/>
    </location>
</feature>
<dbReference type="EMBL" id="AYYR01000054">
    <property type="protein sequence ID" value="KRM75209.1"/>
    <property type="molecule type" value="Genomic_DNA"/>
</dbReference>
<keyword evidence="1" id="KW-0805">Transcription regulation</keyword>
<dbReference type="Gene3D" id="1.10.10.60">
    <property type="entry name" value="Homeodomain-like"/>
    <property type="match status" value="2"/>
</dbReference>
<protein>
    <submittedName>
        <fullName evidence="5">Transcriptional regulatory protein</fullName>
    </submittedName>
</protein>
<organism evidence="5 6">
    <name type="scientific">Secundilactobacillus collinoides DSM 20515 = JCM 1123</name>
    <dbReference type="NCBI Taxonomy" id="1423733"/>
    <lineage>
        <taxon>Bacteria</taxon>
        <taxon>Bacillati</taxon>
        <taxon>Bacillota</taxon>
        <taxon>Bacilli</taxon>
        <taxon>Lactobacillales</taxon>
        <taxon>Lactobacillaceae</taxon>
        <taxon>Secundilactobacillus</taxon>
    </lineage>
</organism>
<dbReference type="SUPFAM" id="SSF51182">
    <property type="entry name" value="RmlC-like cupins"/>
    <property type="match status" value="1"/>
</dbReference>
<keyword evidence="3" id="KW-0804">Transcription</keyword>
<reference evidence="5 6" key="1">
    <citation type="journal article" date="2015" name="Genome Announc.">
        <title>Expanding the biotechnology potential of lactobacilli through comparative genomics of 213 strains and associated genera.</title>
        <authorList>
            <person name="Sun Z."/>
            <person name="Harris H.M."/>
            <person name="McCann A."/>
            <person name="Guo C."/>
            <person name="Argimon S."/>
            <person name="Zhang W."/>
            <person name="Yang X."/>
            <person name="Jeffery I.B."/>
            <person name="Cooney J.C."/>
            <person name="Kagawa T.F."/>
            <person name="Liu W."/>
            <person name="Song Y."/>
            <person name="Salvetti E."/>
            <person name="Wrobel A."/>
            <person name="Rasinkangas P."/>
            <person name="Parkhill J."/>
            <person name="Rea M.C."/>
            <person name="O'Sullivan O."/>
            <person name="Ritari J."/>
            <person name="Douillard F.P."/>
            <person name="Paul Ross R."/>
            <person name="Yang R."/>
            <person name="Briner A.E."/>
            <person name="Felis G.E."/>
            <person name="de Vos W.M."/>
            <person name="Barrangou R."/>
            <person name="Klaenhammer T.R."/>
            <person name="Caufield P.W."/>
            <person name="Cui Y."/>
            <person name="Zhang H."/>
            <person name="O'Toole P.W."/>
        </authorList>
    </citation>
    <scope>NUCLEOTIDE SEQUENCE [LARGE SCALE GENOMIC DNA]</scope>
    <source>
        <strain evidence="5 6">DSM 20515</strain>
    </source>
</reference>
<evidence type="ECO:0000313" key="6">
    <source>
        <dbReference type="Proteomes" id="UP000051845"/>
    </source>
</evidence>
<dbReference type="InterPro" id="IPR018062">
    <property type="entry name" value="HTH_AraC-typ_CS"/>
</dbReference>
<accession>A0A0R2BFP7</accession>
<proteinExistence type="predicted"/>
<dbReference type="SMART" id="SM00342">
    <property type="entry name" value="HTH_ARAC"/>
    <property type="match status" value="2"/>
</dbReference>
<dbReference type="Proteomes" id="UP000051845">
    <property type="component" value="Unassembled WGS sequence"/>
</dbReference>
<dbReference type="GO" id="GO:0043565">
    <property type="term" value="F:sequence-specific DNA binding"/>
    <property type="evidence" value="ECO:0007669"/>
    <property type="project" value="InterPro"/>
</dbReference>
<dbReference type="AlphaFoldDB" id="A0A0R2BFP7"/>
<comment type="caution">
    <text evidence="5">The sequence shown here is derived from an EMBL/GenBank/DDBJ whole genome shotgun (WGS) entry which is preliminary data.</text>
</comment>
<dbReference type="Pfam" id="PF12833">
    <property type="entry name" value="HTH_18"/>
    <property type="match status" value="2"/>
</dbReference>
<name>A0A0R2BFP7_SECCO</name>
<evidence type="ECO:0000256" key="3">
    <source>
        <dbReference type="ARBA" id="ARBA00023163"/>
    </source>
</evidence>
<dbReference type="PANTHER" id="PTHR43280">
    <property type="entry name" value="ARAC-FAMILY TRANSCRIPTIONAL REGULATOR"/>
    <property type="match status" value="1"/>
</dbReference>